<protein>
    <submittedName>
        <fullName evidence="4">Trp repressor-binding protein</fullName>
    </submittedName>
</protein>
<reference evidence="4 5" key="1">
    <citation type="submission" date="2006-09" db="EMBL/GenBank/DDBJ databases">
        <authorList>
            <person name="Emerson D."/>
            <person name="Ferriera S."/>
            <person name="Johnson J."/>
            <person name="Kravitz S."/>
            <person name="Halpern A."/>
            <person name="Remington K."/>
            <person name="Beeson K."/>
            <person name="Tran B."/>
            <person name="Rogers Y.-H."/>
            <person name="Friedman R."/>
            <person name="Venter J.C."/>
        </authorList>
    </citation>
    <scope>NUCLEOTIDE SEQUENCE [LARGE SCALE GENOMIC DNA]</scope>
    <source>
        <strain evidence="4 5">PV-1</strain>
    </source>
</reference>
<dbReference type="GO" id="GO:0010181">
    <property type="term" value="F:FMN binding"/>
    <property type="evidence" value="ECO:0007669"/>
    <property type="project" value="InterPro"/>
</dbReference>
<dbReference type="Gene3D" id="3.40.50.360">
    <property type="match status" value="1"/>
</dbReference>
<sequence>MQVLISYHSDYGNTRKMAEAIAAGYKVADGAAVIDLKLVEMTGLDDLTQADVIILGTPVHMGSMAWPVKKLIDEAGKLWMEGALEGKVGGVFATGGGFGGAGGGIEQTLVSLHSNFLEHGMIVVGFPKSLPGYADGGLQWGPCGRSGNHEGMPAGLSDGSLVAARSYGAHIAEVAARLID</sequence>
<evidence type="ECO:0000313" key="4">
    <source>
        <dbReference type="EMBL" id="EAU53915.1"/>
    </source>
</evidence>
<dbReference type="PROSITE" id="PS50902">
    <property type="entry name" value="FLAVODOXIN_LIKE"/>
    <property type="match status" value="1"/>
</dbReference>
<dbReference type="GO" id="GO:0016020">
    <property type="term" value="C:membrane"/>
    <property type="evidence" value="ECO:0007669"/>
    <property type="project" value="TreeGrafter"/>
</dbReference>
<evidence type="ECO:0000313" key="5">
    <source>
        <dbReference type="Proteomes" id="UP000005297"/>
    </source>
</evidence>
<dbReference type="PANTHER" id="PTHR30546:SF23">
    <property type="entry name" value="FLAVOPROTEIN-LIKE PROTEIN YCP4-RELATED"/>
    <property type="match status" value="1"/>
</dbReference>
<dbReference type="Pfam" id="PF00258">
    <property type="entry name" value="Flavodoxin_1"/>
    <property type="match status" value="1"/>
</dbReference>
<dbReference type="PANTHER" id="PTHR30546">
    <property type="entry name" value="FLAVODOXIN-RELATED PROTEIN WRBA-RELATED"/>
    <property type="match status" value="1"/>
</dbReference>
<comment type="caution">
    <text evidence="4">The sequence shown here is derived from an EMBL/GenBank/DDBJ whole genome shotgun (WGS) entry which is preliminary data.</text>
</comment>
<name>Q0EX75_9PROT</name>
<dbReference type="GO" id="GO:0003955">
    <property type="term" value="F:NAD(P)H dehydrogenase (quinone) activity"/>
    <property type="evidence" value="ECO:0007669"/>
    <property type="project" value="TreeGrafter"/>
</dbReference>
<evidence type="ECO:0000259" key="3">
    <source>
        <dbReference type="PROSITE" id="PS50902"/>
    </source>
</evidence>
<gene>
    <name evidence="4" type="ORF">SPV1_08256</name>
</gene>
<dbReference type="InParanoid" id="Q0EX75"/>
<dbReference type="eggNOG" id="COG0655">
    <property type="taxonomic scope" value="Bacteria"/>
</dbReference>
<dbReference type="OrthoDB" id="9801479at2"/>
<dbReference type="FunCoup" id="Q0EX75">
    <property type="interactions" value="306"/>
</dbReference>
<accession>Q0EX75</accession>
<dbReference type="RefSeq" id="WP_009849175.1">
    <property type="nucleotide sequence ID" value="NZ_DS022294.1"/>
</dbReference>
<keyword evidence="1" id="KW-0285">Flavoprotein</keyword>
<dbReference type="InterPro" id="IPR029039">
    <property type="entry name" value="Flavoprotein-like_sf"/>
</dbReference>
<evidence type="ECO:0000256" key="2">
    <source>
        <dbReference type="ARBA" id="ARBA00022643"/>
    </source>
</evidence>
<dbReference type="HOGENOM" id="CLU_051402_2_1_0"/>
<keyword evidence="2" id="KW-0288">FMN</keyword>
<feature type="domain" description="Flavodoxin-like" evidence="3">
    <location>
        <begin position="3"/>
        <end position="172"/>
    </location>
</feature>
<dbReference type="InterPro" id="IPR008254">
    <property type="entry name" value="Flavodoxin/NO_synth"/>
</dbReference>
<dbReference type="EMBL" id="AATS01000015">
    <property type="protein sequence ID" value="EAU53915.1"/>
    <property type="molecule type" value="Genomic_DNA"/>
</dbReference>
<proteinExistence type="predicted"/>
<dbReference type="Proteomes" id="UP000005297">
    <property type="component" value="Unassembled WGS sequence"/>
</dbReference>
<dbReference type="SUPFAM" id="SSF52218">
    <property type="entry name" value="Flavoproteins"/>
    <property type="match status" value="1"/>
</dbReference>
<dbReference type="STRING" id="314344.AL013_03055"/>
<keyword evidence="5" id="KW-1185">Reference proteome</keyword>
<dbReference type="AlphaFoldDB" id="Q0EX75"/>
<organism evidence="4 5">
    <name type="scientific">Mariprofundus ferrooxydans PV-1</name>
    <dbReference type="NCBI Taxonomy" id="314345"/>
    <lineage>
        <taxon>Bacteria</taxon>
        <taxon>Pseudomonadati</taxon>
        <taxon>Pseudomonadota</taxon>
        <taxon>Candidatius Mariprofundia</taxon>
        <taxon>Mariprofundales</taxon>
        <taxon>Mariprofundaceae</taxon>
        <taxon>Mariprofundus</taxon>
    </lineage>
</organism>
<evidence type="ECO:0000256" key="1">
    <source>
        <dbReference type="ARBA" id="ARBA00022630"/>
    </source>
</evidence>